<reference evidence="1 2" key="1">
    <citation type="submission" date="2020-02" db="EMBL/GenBank/DDBJ databases">
        <authorList>
            <person name="Hogendoorn C."/>
        </authorList>
    </citation>
    <scope>NUCLEOTIDE SEQUENCE [LARGE SCALE GENOMIC DNA]</scope>
    <source>
        <strain evidence="1">R501</strain>
    </source>
</reference>
<dbReference type="PANTHER" id="PTHR10000:SF8">
    <property type="entry name" value="HAD SUPERFAMILY HYDROLASE-LIKE, TYPE 3"/>
    <property type="match status" value="1"/>
</dbReference>
<evidence type="ECO:0008006" key="3">
    <source>
        <dbReference type="Google" id="ProtNLM"/>
    </source>
</evidence>
<dbReference type="EMBL" id="LR778114">
    <property type="protein sequence ID" value="CAB1130060.1"/>
    <property type="molecule type" value="Genomic_DNA"/>
</dbReference>
<accession>A0A6F8ZJX1</accession>
<dbReference type="GO" id="GO:0016791">
    <property type="term" value="F:phosphatase activity"/>
    <property type="evidence" value="ECO:0007669"/>
    <property type="project" value="TreeGrafter"/>
</dbReference>
<evidence type="ECO:0000313" key="1">
    <source>
        <dbReference type="EMBL" id="CAB1130060.1"/>
    </source>
</evidence>
<evidence type="ECO:0000313" key="2">
    <source>
        <dbReference type="Proteomes" id="UP000503399"/>
    </source>
</evidence>
<organism evidence="1 2">
    <name type="scientific">Candidatus Hydrogenisulfobacillus filiaventi</name>
    <dbReference type="NCBI Taxonomy" id="2707344"/>
    <lineage>
        <taxon>Bacteria</taxon>
        <taxon>Bacillati</taxon>
        <taxon>Bacillota</taxon>
        <taxon>Clostridia</taxon>
        <taxon>Eubacteriales</taxon>
        <taxon>Clostridiales Family XVII. Incertae Sedis</taxon>
        <taxon>Candidatus Hydrogenisulfobacillus</taxon>
    </lineage>
</organism>
<dbReference type="InterPro" id="IPR023214">
    <property type="entry name" value="HAD_sf"/>
</dbReference>
<name>A0A6F8ZJX1_9FIRM</name>
<dbReference type="InterPro" id="IPR036412">
    <property type="entry name" value="HAD-like_sf"/>
</dbReference>
<dbReference type="SUPFAM" id="SSF56784">
    <property type="entry name" value="HAD-like"/>
    <property type="match status" value="1"/>
</dbReference>
<keyword evidence="2" id="KW-1185">Reference proteome</keyword>
<proteinExistence type="predicted"/>
<dbReference type="AlphaFoldDB" id="A0A6F8ZJX1"/>
<dbReference type="Gene3D" id="3.30.1240.10">
    <property type="match status" value="1"/>
</dbReference>
<sequence length="288" mass="30973">MIRLVAVDLDGTLLNPAAQPHPKAMGYLRSLARAGTAVVLASGRSWRTVLEIQQRLGIVGPFIAHNGAYVHDTGTRLDLWTRTVPPEVTRRMFAWADAENLMLRAYLPIPHPVVFNRFTVEHLHRWYRPGDVVRPDAAAHLERGALEIFLLGDGEVDRMLNAFGPRGNGYELVVLPRGPLREVEVCAPGVDKLDGVRAVAAFYEVPASQVLAIGDGLNDVGVLRWAGLSVAVGRGVPEARAAADLVSPVEVEDPVSWALETAVAEGIRFAPARAAAGRAAELGRAGAV</sequence>
<gene>
    <name evidence="1" type="ORF">R50_2568</name>
</gene>
<dbReference type="PANTHER" id="PTHR10000">
    <property type="entry name" value="PHOSPHOSERINE PHOSPHATASE"/>
    <property type="match status" value="1"/>
</dbReference>
<dbReference type="KEGG" id="hfv:R50_2568"/>
<dbReference type="Pfam" id="PF08282">
    <property type="entry name" value="Hydrolase_3"/>
    <property type="match status" value="2"/>
</dbReference>
<protein>
    <recommendedName>
        <fullName evidence="3">HAD family phosphatase</fullName>
    </recommendedName>
</protein>
<dbReference type="GO" id="GO:0005829">
    <property type="term" value="C:cytosol"/>
    <property type="evidence" value="ECO:0007669"/>
    <property type="project" value="TreeGrafter"/>
</dbReference>
<dbReference type="GO" id="GO:0000287">
    <property type="term" value="F:magnesium ion binding"/>
    <property type="evidence" value="ECO:0007669"/>
    <property type="project" value="TreeGrafter"/>
</dbReference>
<dbReference type="Gene3D" id="3.40.50.1000">
    <property type="entry name" value="HAD superfamily/HAD-like"/>
    <property type="match status" value="1"/>
</dbReference>
<dbReference type="Proteomes" id="UP000503399">
    <property type="component" value="Chromosome"/>
</dbReference>
<dbReference type="PROSITE" id="PS01228">
    <property type="entry name" value="COF_1"/>
    <property type="match status" value="1"/>
</dbReference>